<dbReference type="SUPFAM" id="SSF51971">
    <property type="entry name" value="Nucleotide-binding domain"/>
    <property type="match status" value="1"/>
</dbReference>
<evidence type="ECO:0000256" key="4">
    <source>
        <dbReference type="ARBA" id="ARBA00022827"/>
    </source>
</evidence>
<evidence type="ECO:0000256" key="2">
    <source>
        <dbReference type="ARBA" id="ARBA00006730"/>
    </source>
</evidence>
<evidence type="ECO:0000313" key="8">
    <source>
        <dbReference type="EMBL" id="WPK25996.1"/>
    </source>
</evidence>
<comment type="cofactor">
    <cofactor evidence="1 6">
        <name>FAD</name>
        <dbReference type="ChEBI" id="CHEBI:57692"/>
    </cofactor>
</comment>
<dbReference type="PANTHER" id="PTHR11530">
    <property type="entry name" value="D-AMINO ACID OXIDASE"/>
    <property type="match status" value="1"/>
</dbReference>
<dbReference type="Gene3D" id="3.30.9.10">
    <property type="entry name" value="D-Amino Acid Oxidase, subunit A, domain 2"/>
    <property type="match status" value="1"/>
</dbReference>
<dbReference type="AlphaFoldDB" id="A0AAX4HC78"/>
<feature type="binding site" evidence="6">
    <location>
        <position position="55"/>
    </location>
    <ligand>
        <name>D-dopa</name>
        <dbReference type="ChEBI" id="CHEBI:149689"/>
    </ligand>
</feature>
<protein>
    <recommendedName>
        <fullName evidence="7">FAD dependent oxidoreductase domain-containing protein</fullName>
    </recommendedName>
</protein>
<dbReference type="EMBL" id="CP138897">
    <property type="protein sequence ID" value="WPK25996.1"/>
    <property type="molecule type" value="Genomic_DNA"/>
</dbReference>
<keyword evidence="5" id="KW-0560">Oxidoreductase</keyword>
<sequence length="355" mass="38960">MSNSIVIVGAGVIGLTSALTLKKENKDLDITVIASHLPGDISINYTSPFAGANWQSFAGDDVEVQKIDEIGYHEFIRLADIPTSGVWKKKNVNCVTQKGWDDAQRDPKAFANWFDKLANSRVLEKNELVPGTVYGTVFDGVVISVPIYLSYLVQQCLEIGIVLQRIAPLKNIEDARALHHSGKKASLLINCAGLGVSRLNGLNDKKRTYAVKGQVVLVSNKIDHVICVEGAKHPNEMLYAFPRKEGGTIIGGCFLVDQWSSKEDKTITQRILGRAVRHIPQLIDPATGNPDHLDVVKVNVGLRPFREDGPRIERDSKRPWLIHAYGAGGGGYQGSYGFAEKVARLVRESKPEAKL</sequence>
<evidence type="ECO:0000256" key="6">
    <source>
        <dbReference type="PIRSR" id="PIRSR000189-1"/>
    </source>
</evidence>
<proteinExistence type="inferred from homology"/>
<dbReference type="GeneID" id="88174402"/>
<dbReference type="GO" id="GO:0003884">
    <property type="term" value="F:D-amino-acid oxidase activity"/>
    <property type="evidence" value="ECO:0007669"/>
    <property type="project" value="InterPro"/>
</dbReference>
<evidence type="ECO:0000313" key="9">
    <source>
        <dbReference type="Proteomes" id="UP001338582"/>
    </source>
</evidence>
<dbReference type="GO" id="GO:0071949">
    <property type="term" value="F:FAD binding"/>
    <property type="evidence" value="ECO:0007669"/>
    <property type="project" value="InterPro"/>
</dbReference>
<dbReference type="Gene3D" id="3.40.50.720">
    <property type="entry name" value="NAD(P)-binding Rossmann-like Domain"/>
    <property type="match status" value="1"/>
</dbReference>
<dbReference type="InterPro" id="IPR006181">
    <property type="entry name" value="D-amino_acid_oxidase_CS"/>
</dbReference>
<dbReference type="InterPro" id="IPR006076">
    <property type="entry name" value="FAD-dep_OxRdtase"/>
</dbReference>
<evidence type="ECO:0000256" key="3">
    <source>
        <dbReference type="ARBA" id="ARBA00022630"/>
    </source>
</evidence>
<gene>
    <name evidence="8" type="ORF">PUMCH_003338</name>
</gene>
<dbReference type="RefSeq" id="XP_062878378.1">
    <property type="nucleotide sequence ID" value="XM_063022308.1"/>
</dbReference>
<feature type="binding site" evidence="6">
    <location>
        <begin position="46"/>
        <end position="47"/>
    </location>
    <ligand>
        <name>FAD</name>
        <dbReference type="ChEBI" id="CHEBI:57692"/>
    </ligand>
</feature>
<feature type="binding site" evidence="6">
    <location>
        <position position="329"/>
    </location>
    <ligand>
        <name>D-dopa</name>
        <dbReference type="ChEBI" id="CHEBI:149689"/>
    </ligand>
</feature>
<dbReference type="Proteomes" id="UP001338582">
    <property type="component" value="Chromosome 4"/>
</dbReference>
<dbReference type="InterPro" id="IPR023209">
    <property type="entry name" value="DAO"/>
</dbReference>
<name>A0AAX4HC78_9ASCO</name>
<dbReference type="SUPFAM" id="SSF54373">
    <property type="entry name" value="FAD-linked reductases, C-terminal domain"/>
    <property type="match status" value="1"/>
</dbReference>
<comment type="similarity">
    <text evidence="2">Belongs to the DAMOX/DASOX family.</text>
</comment>
<dbReference type="GO" id="GO:0005737">
    <property type="term" value="C:cytoplasm"/>
    <property type="evidence" value="ECO:0007669"/>
    <property type="project" value="TreeGrafter"/>
</dbReference>
<dbReference type="KEGG" id="asau:88174402"/>
<dbReference type="PROSITE" id="PS00677">
    <property type="entry name" value="DAO"/>
    <property type="match status" value="1"/>
</dbReference>
<evidence type="ECO:0000256" key="1">
    <source>
        <dbReference type="ARBA" id="ARBA00001974"/>
    </source>
</evidence>
<accession>A0AAX4HC78</accession>
<keyword evidence="3" id="KW-0285">Flavoprotein</keyword>
<evidence type="ECO:0000259" key="7">
    <source>
        <dbReference type="Pfam" id="PF01266"/>
    </source>
</evidence>
<dbReference type="Pfam" id="PF01266">
    <property type="entry name" value="DAO"/>
    <property type="match status" value="1"/>
</dbReference>
<dbReference type="GO" id="GO:0019478">
    <property type="term" value="P:D-amino acid catabolic process"/>
    <property type="evidence" value="ECO:0007669"/>
    <property type="project" value="TreeGrafter"/>
</dbReference>
<feature type="domain" description="FAD dependent oxidoreductase" evidence="7">
    <location>
        <begin position="5"/>
        <end position="345"/>
    </location>
</feature>
<dbReference type="PANTHER" id="PTHR11530:SF16">
    <property type="entry name" value="D-AMINO ACID OXIDASE (AFU_ORTHOLOGUE AFUA_5G11290)"/>
    <property type="match status" value="1"/>
</dbReference>
<organism evidence="8 9">
    <name type="scientific">Australozyma saopauloensis</name>
    <dbReference type="NCBI Taxonomy" id="291208"/>
    <lineage>
        <taxon>Eukaryota</taxon>
        <taxon>Fungi</taxon>
        <taxon>Dikarya</taxon>
        <taxon>Ascomycota</taxon>
        <taxon>Saccharomycotina</taxon>
        <taxon>Pichiomycetes</taxon>
        <taxon>Metschnikowiaceae</taxon>
        <taxon>Australozyma</taxon>
    </lineage>
</organism>
<keyword evidence="4 6" id="KW-0274">FAD</keyword>
<evidence type="ECO:0000256" key="5">
    <source>
        <dbReference type="ARBA" id="ARBA00023002"/>
    </source>
</evidence>
<keyword evidence="9" id="KW-1185">Reference proteome</keyword>
<dbReference type="PIRSF" id="PIRSF000189">
    <property type="entry name" value="D-aa_oxidase"/>
    <property type="match status" value="1"/>
</dbReference>
<reference evidence="8 9" key="1">
    <citation type="submission" date="2023-10" db="EMBL/GenBank/DDBJ databases">
        <title>Draft Genome Sequence of Candida saopaulonensis from a very Premature Infant with Sepsis.</title>
        <authorList>
            <person name="Ning Y."/>
            <person name="Dai R."/>
            <person name="Xiao M."/>
            <person name="Xu Y."/>
            <person name="Yan Q."/>
            <person name="Zhang L."/>
        </authorList>
    </citation>
    <scope>NUCLEOTIDE SEQUENCE [LARGE SCALE GENOMIC DNA]</scope>
    <source>
        <strain evidence="8 9">19XY460</strain>
    </source>
</reference>